<gene>
    <name evidence="2" type="ORF">PR048_007250</name>
</gene>
<feature type="compositionally biased region" description="Basic and acidic residues" evidence="1">
    <location>
        <begin position="389"/>
        <end position="398"/>
    </location>
</feature>
<feature type="compositionally biased region" description="Polar residues" evidence="1">
    <location>
        <begin position="368"/>
        <end position="384"/>
    </location>
</feature>
<reference evidence="2 3" key="1">
    <citation type="submission" date="2023-02" db="EMBL/GenBank/DDBJ databases">
        <title>LHISI_Scaffold_Assembly.</title>
        <authorList>
            <person name="Stuart O.P."/>
            <person name="Cleave R."/>
            <person name="Magrath M.J.L."/>
            <person name="Mikheyev A.S."/>
        </authorList>
    </citation>
    <scope>NUCLEOTIDE SEQUENCE [LARGE SCALE GENOMIC DNA]</scope>
    <source>
        <strain evidence="2">Daus_M_001</strain>
        <tissue evidence="2">Leg muscle</tissue>
    </source>
</reference>
<proteinExistence type="predicted"/>
<feature type="region of interest" description="Disordered" evidence="1">
    <location>
        <begin position="368"/>
        <end position="401"/>
    </location>
</feature>
<evidence type="ECO:0000256" key="1">
    <source>
        <dbReference type="SAM" id="MobiDB-lite"/>
    </source>
</evidence>
<evidence type="ECO:0000313" key="3">
    <source>
        <dbReference type="Proteomes" id="UP001159363"/>
    </source>
</evidence>
<evidence type="ECO:0000313" key="2">
    <source>
        <dbReference type="EMBL" id="KAJ8894586.1"/>
    </source>
</evidence>
<comment type="caution">
    <text evidence="2">The sequence shown here is derived from an EMBL/GenBank/DDBJ whole genome shotgun (WGS) entry which is preliminary data.</text>
</comment>
<dbReference type="EMBL" id="JARBHB010000002">
    <property type="protein sequence ID" value="KAJ8894586.1"/>
    <property type="molecule type" value="Genomic_DNA"/>
</dbReference>
<organism evidence="2 3">
    <name type="scientific">Dryococelus australis</name>
    <dbReference type="NCBI Taxonomy" id="614101"/>
    <lineage>
        <taxon>Eukaryota</taxon>
        <taxon>Metazoa</taxon>
        <taxon>Ecdysozoa</taxon>
        <taxon>Arthropoda</taxon>
        <taxon>Hexapoda</taxon>
        <taxon>Insecta</taxon>
        <taxon>Pterygota</taxon>
        <taxon>Neoptera</taxon>
        <taxon>Polyneoptera</taxon>
        <taxon>Phasmatodea</taxon>
        <taxon>Verophasmatodea</taxon>
        <taxon>Anareolatae</taxon>
        <taxon>Phasmatidae</taxon>
        <taxon>Eurycanthinae</taxon>
        <taxon>Dryococelus</taxon>
    </lineage>
</organism>
<name>A0ABQ9ID92_9NEOP</name>
<accession>A0ABQ9ID92</accession>
<protein>
    <submittedName>
        <fullName evidence="2">Uncharacterized protein</fullName>
    </submittedName>
</protein>
<dbReference type="Proteomes" id="UP001159363">
    <property type="component" value="Chromosome 2"/>
</dbReference>
<keyword evidence="3" id="KW-1185">Reference proteome</keyword>
<sequence length="656" mass="72084">MEPLETARPGCNVAKLSYGTCCEGADATRPTYLQRYIAPSKFAALEKPVVQWSDNSAPTKVISFRFPAWLLVDFRTRGSLRTMPLVDGFSQGSPVSSPFHSSVALYSPLFTFIGSQGLHVESNQNLSGEPPPLTPSGRVNNTLASGVTSRHFTPSPDYQVNLTVSGCESHLIGRDVATVSPSCIHPPSLPHPLFLRTFSRESLQPRPAFPIRQENTTLEIKGCGKREIPEKTLKPAESSGTILTCKNSGVTQSGIEPNSSWWEASWLTTQTTWSRLIVELPSSFKLEAVTLGARISYDSPSDAASFPFGVRGTWAPELILVNRGQNDVPLFTRRLGSNAIQHMRNFHFVIDHMSLPGDSSLPDWDNQNQATPTVSVRDSLTDTYNAPKRGTDKGDTAMHPKGVIASNSKAENWPLCVTLRSMLPVPSDMKCEELCFGHRTRLPQRNSGRDENSGSCHRNYIYNPQQATEWGDWSLVRADGPAERTTLKCTCFMACFLPRDRLVAGLRGIVRAGGGECKHAGERTESSVGILEPPPVAATSCHWLRVSTCVGDKALWSAESKLEARRGRGGRAVSQLAFQPWRTGLDPRPSQSRISACVNRAERCLWAVSFLGDLPFTPALSIRRCSMLTSITLTGSEDLAVKSRPNIFNDWKQDLL</sequence>